<dbReference type="RefSeq" id="WP_190075684.1">
    <property type="nucleotide sequence ID" value="NZ_BNBM01000027.1"/>
</dbReference>
<organism evidence="2 3">
    <name type="scientific">Streptomyces lanatus</name>
    <dbReference type="NCBI Taxonomy" id="66900"/>
    <lineage>
        <taxon>Bacteria</taxon>
        <taxon>Bacillati</taxon>
        <taxon>Actinomycetota</taxon>
        <taxon>Actinomycetes</taxon>
        <taxon>Kitasatosporales</taxon>
        <taxon>Streptomycetaceae</taxon>
        <taxon>Streptomyces</taxon>
    </lineage>
</organism>
<evidence type="ECO:0000259" key="1">
    <source>
        <dbReference type="Pfam" id="PF02655"/>
    </source>
</evidence>
<gene>
    <name evidence="2" type="ORF">ABT384_42025</name>
</gene>
<dbReference type="SUPFAM" id="SSF56059">
    <property type="entry name" value="Glutathione synthetase ATP-binding domain-like"/>
    <property type="match status" value="1"/>
</dbReference>
<feature type="domain" description="ATP-grasp fold PylC-type" evidence="1">
    <location>
        <begin position="42"/>
        <end position="98"/>
    </location>
</feature>
<name>A0ABV1Y5Q5_9ACTN</name>
<keyword evidence="3" id="KW-1185">Reference proteome</keyword>
<accession>A0ABV1Y5Q5</accession>
<dbReference type="Pfam" id="PF02655">
    <property type="entry name" value="ATP-grasp_3"/>
    <property type="match status" value="1"/>
</dbReference>
<reference evidence="2 3" key="1">
    <citation type="submission" date="2024-06" db="EMBL/GenBank/DDBJ databases">
        <title>The Natural Products Discovery Center: Release of the First 8490 Sequenced Strains for Exploring Actinobacteria Biosynthetic Diversity.</title>
        <authorList>
            <person name="Kalkreuter E."/>
            <person name="Kautsar S.A."/>
            <person name="Yang D."/>
            <person name="Bader C.D."/>
            <person name="Teijaro C.N."/>
            <person name="Fluegel L."/>
            <person name="Davis C.M."/>
            <person name="Simpson J.R."/>
            <person name="Lauterbach L."/>
            <person name="Steele A.D."/>
            <person name="Gui C."/>
            <person name="Meng S."/>
            <person name="Li G."/>
            <person name="Viehrig K."/>
            <person name="Ye F."/>
            <person name="Su P."/>
            <person name="Kiefer A.F."/>
            <person name="Nichols A."/>
            <person name="Cepeda A.J."/>
            <person name="Yan W."/>
            <person name="Fan B."/>
            <person name="Jiang Y."/>
            <person name="Adhikari A."/>
            <person name="Zheng C.-J."/>
            <person name="Schuster L."/>
            <person name="Cowan T.M."/>
            <person name="Smanski M.J."/>
            <person name="Chevrette M.G."/>
            <person name="De Carvalho L.P.S."/>
            <person name="Shen B."/>
        </authorList>
    </citation>
    <scope>NUCLEOTIDE SEQUENCE [LARGE SCALE GENOMIC DNA]</scope>
    <source>
        <strain evidence="2 3">NPDC000155</strain>
    </source>
</reference>
<protein>
    <submittedName>
        <fullName evidence="2">ATP-grasp domain-containing protein</fullName>
    </submittedName>
</protein>
<comment type="caution">
    <text evidence="2">The sequence shown here is derived from an EMBL/GenBank/DDBJ whole genome shotgun (WGS) entry which is preliminary data.</text>
</comment>
<dbReference type="Proteomes" id="UP001486207">
    <property type="component" value="Unassembled WGS sequence"/>
</dbReference>
<evidence type="ECO:0000313" key="2">
    <source>
        <dbReference type="EMBL" id="MER7379190.1"/>
    </source>
</evidence>
<dbReference type="InterPro" id="IPR013815">
    <property type="entry name" value="ATP_grasp_subdomain_1"/>
</dbReference>
<sequence>MGVNPLAPGLLLDLPPLMDVDPNCKPMGVRLWLPDADSVQSCIDKAAFHQSLTRHSIPTPRTWLPEEIDQVPDNTPLVVKPRRGHGAQNVHFVDRRDHPRFLSVSAEHR</sequence>
<dbReference type="Gene3D" id="3.30.1490.20">
    <property type="entry name" value="ATP-grasp fold, A domain"/>
    <property type="match status" value="1"/>
</dbReference>
<dbReference type="InterPro" id="IPR003806">
    <property type="entry name" value="ATP-grasp_PylC-type"/>
</dbReference>
<evidence type="ECO:0000313" key="3">
    <source>
        <dbReference type="Proteomes" id="UP001486207"/>
    </source>
</evidence>
<dbReference type="EMBL" id="JBEPFB010000030">
    <property type="protein sequence ID" value="MER7379190.1"/>
    <property type="molecule type" value="Genomic_DNA"/>
</dbReference>
<proteinExistence type="predicted"/>